<dbReference type="GeneID" id="25991536"/>
<evidence type="ECO:0000313" key="2">
    <source>
        <dbReference type="EMBL" id="EJT50811.1"/>
    </source>
</evidence>
<evidence type="ECO:0000256" key="1">
    <source>
        <dbReference type="SAM" id="MobiDB-lite"/>
    </source>
</evidence>
<accession>J5TGG2</accession>
<dbReference type="VEuPathDB" id="FungiDB:A1Q1_08024"/>
<sequence>MVQALAERAEDFILQSYKIRDVPLRLRPVSTSTEGGGNSERRGIEQDGGTSVGSMDSAFVTVVTVPIVISDSGRREEGRCLGSYRRLARNLDPDARRARPGAIARATVERQGAAFLRDGVRELSDVFRARGAGVSHPCSAGASEASAGAALLKPWPH</sequence>
<dbReference type="HOGENOM" id="CLU_1679210_0_0_1"/>
<evidence type="ECO:0000313" key="3">
    <source>
        <dbReference type="Proteomes" id="UP000002748"/>
    </source>
</evidence>
<dbReference type="RefSeq" id="XP_014181685.1">
    <property type="nucleotide sequence ID" value="XM_014326210.1"/>
</dbReference>
<dbReference type="AlphaFoldDB" id="J5TGG2"/>
<dbReference type="KEGG" id="tasa:A1Q1_08024"/>
<feature type="region of interest" description="Disordered" evidence="1">
    <location>
        <begin position="28"/>
        <end position="50"/>
    </location>
</feature>
<gene>
    <name evidence="2" type="ORF">A1Q1_08024</name>
</gene>
<comment type="caution">
    <text evidence="2">The sequence shown here is derived from an EMBL/GenBank/DDBJ whole genome shotgun (WGS) entry which is preliminary data.</text>
</comment>
<proteinExistence type="predicted"/>
<organism evidence="2 3">
    <name type="scientific">Trichosporon asahii var. asahii (strain ATCC 90039 / CBS 2479 / JCM 2466 / KCTC 7840 / NBRC 103889/ NCYC 2677 / UAMH 7654)</name>
    <name type="common">Yeast</name>
    <dbReference type="NCBI Taxonomy" id="1186058"/>
    <lineage>
        <taxon>Eukaryota</taxon>
        <taxon>Fungi</taxon>
        <taxon>Dikarya</taxon>
        <taxon>Basidiomycota</taxon>
        <taxon>Agaricomycotina</taxon>
        <taxon>Tremellomycetes</taxon>
        <taxon>Trichosporonales</taxon>
        <taxon>Trichosporonaceae</taxon>
        <taxon>Trichosporon</taxon>
    </lineage>
</organism>
<reference evidence="2 3" key="1">
    <citation type="journal article" date="2012" name="Eukaryot. Cell">
        <title>Draft genome sequence of CBS 2479, the standard type strain of Trichosporon asahii.</title>
        <authorList>
            <person name="Yang R.Y."/>
            <person name="Li H.T."/>
            <person name="Zhu H."/>
            <person name="Zhou G.P."/>
            <person name="Wang M."/>
            <person name="Wang L."/>
        </authorList>
    </citation>
    <scope>NUCLEOTIDE SEQUENCE [LARGE SCALE GENOMIC DNA]</scope>
    <source>
        <strain evidence="3">ATCC 90039 / CBS 2479 / JCM 2466 / KCTC 7840 / NCYC 2677 / UAMH 7654</strain>
    </source>
</reference>
<protein>
    <submittedName>
        <fullName evidence="2">Uncharacterized protein</fullName>
    </submittedName>
</protein>
<dbReference type="EMBL" id="ALBS01000087">
    <property type="protein sequence ID" value="EJT50811.1"/>
    <property type="molecule type" value="Genomic_DNA"/>
</dbReference>
<name>J5TGG2_TRIAS</name>
<dbReference type="Proteomes" id="UP000002748">
    <property type="component" value="Unassembled WGS sequence"/>
</dbReference>